<accession>A0A2A7NP71</accession>
<dbReference type="SUPFAM" id="SSF56112">
    <property type="entry name" value="Protein kinase-like (PK-like)"/>
    <property type="match status" value="1"/>
</dbReference>
<name>A0A2A7NP71_9MYCO</name>
<evidence type="ECO:0000313" key="10">
    <source>
        <dbReference type="EMBL" id="PEG52103.1"/>
    </source>
</evidence>
<sequence length="104" mass="11770">MPLAIEDSFAGYRVLRLLGSGGMGQVYLVQHPRLPRQEALKVLRPELSQDGSFRERFIREADLASGLRHPHIVGIHDRGEYEGQLWIAMDYIDGTDLAELLGQR</sequence>
<proteinExistence type="predicted"/>
<dbReference type="EMBL" id="PDCR01000037">
    <property type="protein sequence ID" value="PEG52103.1"/>
    <property type="molecule type" value="Genomic_DNA"/>
</dbReference>
<dbReference type="Pfam" id="PF00069">
    <property type="entry name" value="Pkinase"/>
    <property type="match status" value="1"/>
</dbReference>
<dbReference type="GO" id="GO:0005524">
    <property type="term" value="F:ATP binding"/>
    <property type="evidence" value="ECO:0007669"/>
    <property type="project" value="UniProtKB-KW"/>
</dbReference>
<dbReference type="GO" id="GO:0004674">
    <property type="term" value="F:protein serine/threonine kinase activity"/>
    <property type="evidence" value="ECO:0007669"/>
    <property type="project" value="UniProtKB-KW"/>
</dbReference>
<dbReference type="AlphaFoldDB" id="A0A2A7NP71"/>
<dbReference type="PROSITE" id="PS50011">
    <property type="entry name" value="PROTEIN_KINASE_DOM"/>
    <property type="match status" value="1"/>
</dbReference>
<gene>
    <name evidence="10" type="ORF">CRI78_23465</name>
</gene>
<feature type="domain" description="Protein kinase" evidence="9">
    <location>
        <begin position="12"/>
        <end position="104"/>
    </location>
</feature>
<evidence type="ECO:0000256" key="3">
    <source>
        <dbReference type="ARBA" id="ARBA00022679"/>
    </source>
</evidence>
<evidence type="ECO:0000313" key="11">
    <source>
        <dbReference type="Proteomes" id="UP000220340"/>
    </source>
</evidence>
<keyword evidence="3" id="KW-0808">Transferase</keyword>
<dbReference type="PANTHER" id="PTHR43289:SF6">
    <property type="entry name" value="SERINE_THREONINE-PROTEIN KINASE NEKL-3"/>
    <property type="match status" value="1"/>
</dbReference>
<comment type="catalytic activity">
    <reaction evidence="8">
        <text>L-seryl-[protein] + ATP = O-phospho-L-seryl-[protein] + ADP + H(+)</text>
        <dbReference type="Rhea" id="RHEA:17989"/>
        <dbReference type="Rhea" id="RHEA-COMP:9863"/>
        <dbReference type="Rhea" id="RHEA-COMP:11604"/>
        <dbReference type="ChEBI" id="CHEBI:15378"/>
        <dbReference type="ChEBI" id="CHEBI:29999"/>
        <dbReference type="ChEBI" id="CHEBI:30616"/>
        <dbReference type="ChEBI" id="CHEBI:83421"/>
        <dbReference type="ChEBI" id="CHEBI:456216"/>
        <dbReference type="EC" id="2.7.11.1"/>
    </reaction>
</comment>
<dbReference type="PANTHER" id="PTHR43289">
    <property type="entry name" value="MITOGEN-ACTIVATED PROTEIN KINASE KINASE KINASE 20-RELATED"/>
    <property type="match status" value="1"/>
</dbReference>
<evidence type="ECO:0000256" key="1">
    <source>
        <dbReference type="ARBA" id="ARBA00012513"/>
    </source>
</evidence>
<keyword evidence="2" id="KW-0723">Serine/threonine-protein kinase</keyword>
<evidence type="ECO:0000256" key="7">
    <source>
        <dbReference type="ARBA" id="ARBA00047899"/>
    </source>
</evidence>
<evidence type="ECO:0000256" key="5">
    <source>
        <dbReference type="ARBA" id="ARBA00022777"/>
    </source>
</evidence>
<dbReference type="InterPro" id="IPR000719">
    <property type="entry name" value="Prot_kinase_dom"/>
</dbReference>
<evidence type="ECO:0000256" key="6">
    <source>
        <dbReference type="ARBA" id="ARBA00022840"/>
    </source>
</evidence>
<feature type="non-terminal residue" evidence="10">
    <location>
        <position position="104"/>
    </location>
</feature>
<evidence type="ECO:0000259" key="9">
    <source>
        <dbReference type="PROSITE" id="PS50011"/>
    </source>
</evidence>
<dbReference type="InterPro" id="IPR011009">
    <property type="entry name" value="Kinase-like_dom_sf"/>
</dbReference>
<evidence type="ECO:0000256" key="2">
    <source>
        <dbReference type="ARBA" id="ARBA00022527"/>
    </source>
</evidence>
<keyword evidence="11" id="KW-1185">Reference proteome</keyword>
<protein>
    <recommendedName>
        <fullName evidence="1">non-specific serine/threonine protein kinase</fullName>
        <ecNumber evidence="1">2.7.11.1</ecNumber>
    </recommendedName>
</protein>
<keyword evidence="5" id="KW-0418">Kinase</keyword>
<evidence type="ECO:0000256" key="8">
    <source>
        <dbReference type="ARBA" id="ARBA00048679"/>
    </source>
</evidence>
<keyword evidence="6" id="KW-0067">ATP-binding</keyword>
<evidence type="ECO:0000256" key="4">
    <source>
        <dbReference type="ARBA" id="ARBA00022741"/>
    </source>
</evidence>
<keyword evidence="4" id="KW-0547">Nucleotide-binding</keyword>
<reference evidence="10 11" key="1">
    <citation type="submission" date="2017-10" db="EMBL/GenBank/DDBJ databases">
        <title>The new phylogeny of genus Mycobacterium.</title>
        <authorList>
            <person name="Tortoli E."/>
            <person name="Trovato A."/>
            <person name="Cirillo D.M."/>
        </authorList>
    </citation>
    <scope>NUCLEOTIDE SEQUENCE [LARGE SCALE GENOMIC DNA]</scope>
    <source>
        <strain evidence="10 11">IP141170001</strain>
    </source>
</reference>
<dbReference type="FunFam" id="3.30.200.20:FF:000035">
    <property type="entry name" value="Serine/threonine protein kinase Stk1"/>
    <property type="match status" value="1"/>
</dbReference>
<dbReference type="Proteomes" id="UP000220340">
    <property type="component" value="Unassembled WGS sequence"/>
</dbReference>
<dbReference type="EC" id="2.7.11.1" evidence="1"/>
<organism evidence="10 11">
    <name type="scientific">Mycolicibacterium diernhoferi</name>
    <dbReference type="NCBI Taxonomy" id="1801"/>
    <lineage>
        <taxon>Bacteria</taxon>
        <taxon>Bacillati</taxon>
        <taxon>Actinomycetota</taxon>
        <taxon>Actinomycetes</taxon>
        <taxon>Mycobacteriales</taxon>
        <taxon>Mycobacteriaceae</taxon>
        <taxon>Mycolicibacterium</taxon>
    </lineage>
</organism>
<dbReference type="Gene3D" id="3.30.200.20">
    <property type="entry name" value="Phosphorylase Kinase, domain 1"/>
    <property type="match status" value="1"/>
</dbReference>
<dbReference type="RefSeq" id="WP_165777146.1">
    <property type="nucleotide sequence ID" value="NZ_PDCR01000037.1"/>
</dbReference>
<comment type="catalytic activity">
    <reaction evidence="7">
        <text>L-threonyl-[protein] + ATP = O-phospho-L-threonyl-[protein] + ADP + H(+)</text>
        <dbReference type="Rhea" id="RHEA:46608"/>
        <dbReference type="Rhea" id="RHEA-COMP:11060"/>
        <dbReference type="Rhea" id="RHEA-COMP:11605"/>
        <dbReference type="ChEBI" id="CHEBI:15378"/>
        <dbReference type="ChEBI" id="CHEBI:30013"/>
        <dbReference type="ChEBI" id="CHEBI:30616"/>
        <dbReference type="ChEBI" id="CHEBI:61977"/>
        <dbReference type="ChEBI" id="CHEBI:456216"/>
        <dbReference type="EC" id="2.7.11.1"/>
    </reaction>
</comment>
<comment type="caution">
    <text evidence="10">The sequence shown here is derived from an EMBL/GenBank/DDBJ whole genome shotgun (WGS) entry which is preliminary data.</text>
</comment>